<dbReference type="AlphaFoldDB" id="A0A316XB57"/>
<comment type="caution">
    <text evidence="2">The sequence shown here is derived from an EMBL/GenBank/DDBJ whole genome shotgun (WGS) entry which is preliminary data.</text>
</comment>
<dbReference type="InterPro" id="IPR022385">
    <property type="entry name" value="Rhs_assc_core"/>
</dbReference>
<keyword evidence="3" id="KW-1185">Reference proteome</keyword>
<dbReference type="PANTHER" id="PTHR32305:SF15">
    <property type="entry name" value="PROTEIN RHSA-RELATED"/>
    <property type="match status" value="1"/>
</dbReference>
<dbReference type="NCBIfam" id="TIGR03696">
    <property type="entry name" value="Rhs_assc_core"/>
    <property type="match status" value="1"/>
</dbReference>
<dbReference type="InterPro" id="IPR050708">
    <property type="entry name" value="T6SS_VgrG/RHS"/>
</dbReference>
<dbReference type="PANTHER" id="PTHR32305">
    <property type="match status" value="1"/>
</dbReference>
<accession>A0A316XB57</accession>
<protein>
    <submittedName>
        <fullName evidence="2">Sugar-binding protein</fullName>
    </submittedName>
</protein>
<gene>
    <name evidence="2" type="ORF">C1631_000020</name>
</gene>
<dbReference type="Proteomes" id="UP000236594">
    <property type="component" value="Unassembled WGS sequence"/>
</dbReference>
<evidence type="ECO:0000259" key="1">
    <source>
        <dbReference type="Pfam" id="PF20041"/>
    </source>
</evidence>
<organism evidence="2 3">
    <name type="scientific">Chryseobacterium phosphatilyticum</name>
    <dbReference type="NCBI Taxonomy" id="475075"/>
    <lineage>
        <taxon>Bacteria</taxon>
        <taxon>Pseudomonadati</taxon>
        <taxon>Bacteroidota</taxon>
        <taxon>Flavobacteriia</taxon>
        <taxon>Flavobacteriales</taxon>
        <taxon>Weeksellaceae</taxon>
        <taxon>Chryseobacterium group</taxon>
        <taxon>Chryseobacterium</taxon>
    </lineage>
</organism>
<evidence type="ECO:0000313" key="3">
    <source>
        <dbReference type="Proteomes" id="UP000236594"/>
    </source>
</evidence>
<dbReference type="Gene3D" id="2.180.10.10">
    <property type="entry name" value="RHS repeat-associated core"/>
    <property type="match status" value="1"/>
</dbReference>
<dbReference type="RefSeq" id="WP_109709592.1">
    <property type="nucleotide sequence ID" value="NZ_PPED02000001.1"/>
</dbReference>
<sequence>MNKKICSILLLAGTVMHYGQIVLNAPPTANTEVSDPQSIRLLPGFNFNSNSGTFRGYLGTSGNSGNNPYVPVVVDPSTNIANTENYIYTRQYLAPTTTSNASLPQIQGIQFFDGLGRPKQNVSIKSTPGGKDLVTVIPYDGFGRQVDSWLPVPMASQNGNIQSGVESTATAYYQSNGINDSFPFTHKNLENSPLDRVLNVKNPGADWQNKPVNFGYDANTVADGVRKFTTTTTWVEGATKSVLGENWLYSDGQLYKNTVTDEDGNKTIEFKNGQGQIIMVKKEDGSSTYYVYNEYDQLAFVVPPLASIRGDIVANTTKHDELCYQYRYDGRGRLVEKKLPGKGWEYMVYDKQDRLVASQDANLKAKGQWLYTKYDQFGRVAITGISTGSSRVTEQSLADLQGSNFVTRLSTPLFNRQGMDVYYGNPEGTYPKSPAWVTLLSLNYYDSYPGYGFSPAFPSSIQGVPTLTATPSSDGRSTNGLPLVSLVKNIEDDNWSKNYTYYDQKGRAIGGYSINHLGGYTKTESLLKFSGKPEYVLTSHKRTQNDAEINIKESFEYDHQERVVRHWHQVNGANKELLAENIYNDLGQLQAKNVGNTTGSPLQSVNYQYNIRGWMTKINEPGNLLNKLFAYELRYNNPNSQYSGTARYNGNISQAAWITQNDAVLRNYSYQYDGLNRLTEGRLWDAMNLDRGEYTESLTYDLNGNMGTLKRKGRQFPGYTAPENRDDLVYEYAGNRLTKVNDISQNPSGYPLGGKAFGYDDNGNMTMQEDKGLTIAYNYLNLPQSILSPQGNTSYLYSADGTKVKKTSGSKVVDYLTGFQYENNTLQFFPTSEGYFDFVKNKYIYNYTDHLGNVRLSYMNNGSGVEIIEESNYYPFGVKHEGYNILTGNAAYQYKYNGKELQETGMYDYGARMYMPDLGRWGVVDPLAEKSRRWSTYNYAYNNPVRFIDPDGMQAEDKIKIFNNGDIKRTVDSNPYDTITNEDESKSIKIARTNVTDTNPTGDSQIGTINTIPLKVPGIDEAPGGEQFTFFQIQNYDAATQFFEFASLNTDVEFRQELFSFSDGGSTNMITTNGMKNLVFGISDIFEKDYTFSAGHNVGNSTKTEMSHSHPDENPFWPSGYNNHGKDSNPTFTPGLPWYDRKSANATNNYVFSKYLHNLNGGGYIKYNTEKATYTKTKK</sequence>
<proteinExistence type="predicted"/>
<dbReference type="Pfam" id="PF20041">
    <property type="entry name" value="DUF6443"/>
    <property type="match status" value="1"/>
</dbReference>
<reference evidence="2 3" key="1">
    <citation type="submission" date="2018-04" db="EMBL/GenBank/DDBJ databases">
        <title>Draft Genome Sequence of Phosphate-Solubilizing Chryseobacterium sp. ISE14 that is a Biocontrol and Plant Growth-Promoting Rhizobacterium Isolated from Cucumber.</title>
        <authorList>
            <person name="Jeong J.-J."/>
            <person name="Sang M.K."/>
            <person name="Choi I.-G."/>
            <person name="Kim K.D."/>
        </authorList>
    </citation>
    <scope>NUCLEOTIDE SEQUENCE [LARGE SCALE GENOMIC DNA]</scope>
    <source>
        <strain evidence="2 3">ISE14</strain>
    </source>
</reference>
<dbReference type="InterPro" id="IPR045619">
    <property type="entry name" value="DUF6443"/>
</dbReference>
<feature type="domain" description="DUF6443" evidence="1">
    <location>
        <begin position="89"/>
        <end position="211"/>
    </location>
</feature>
<name>A0A316XB57_9FLAO</name>
<evidence type="ECO:0000313" key="2">
    <source>
        <dbReference type="EMBL" id="PWN71051.1"/>
    </source>
</evidence>
<dbReference type="EMBL" id="PPED02000001">
    <property type="protein sequence ID" value="PWN71051.1"/>
    <property type="molecule type" value="Genomic_DNA"/>
</dbReference>